<protein>
    <recommendedName>
        <fullName evidence="8">Uracil-DNA glycosylase-like domain-containing protein</fullName>
    </recommendedName>
</protein>
<dbReference type="InterPro" id="IPR051536">
    <property type="entry name" value="UDG_Type-4/5"/>
</dbReference>
<dbReference type="SUPFAM" id="SSF52141">
    <property type="entry name" value="Uracil-DNA glycosylase-like"/>
    <property type="match status" value="1"/>
</dbReference>
<dbReference type="PANTHER" id="PTHR33693">
    <property type="entry name" value="TYPE-5 URACIL-DNA GLYCOSYLASE"/>
    <property type="match status" value="1"/>
</dbReference>
<dbReference type="Gene3D" id="3.40.470.10">
    <property type="entry name" value="Uracil-DNA glycosylase-like domain"/>
    <property type="match status" value="1"/>
</dbReference>
<name>A0ABT3GG91_9BACT</name>
<gene>
    <name evidence="9" type="ORF">OKA05_08685</name>
</gene>
<keyword evidence="7" id="KW-0234">DNA repair</keyword>
<dbReference type="InterPro" id="IPR036895">
    <property type="entry name" value="Uracil-DNA_glycosylase-like_sf"/>
</dbReference>
<feature type="domain" description="Uracil-DNA glycosylase-like" evidence="8">
    <location>
        <begin position="38"/>
        <end position="151"/>
    </location>
</feature>
<reference evidence="9 10" key="1">
    <citation type="submission" date="2022-10" db="EMBL/GenBank/DDBJ databases">
        <title>Luteolibacter arcticus strain CCTCC AB 2014275, whole genome shotgun sequencing project.</title>
        <authorList>
            <person name="Zhao G."/>
            <person name="Shen L."/>
        </authorList>
    </citation>
    <scope>NUCLEOTIDE SEQUENCE [LARGE SCALE GENOMIC DNA]</scope>
    <source>
        <strain evidence="9 10">CCTCC AB 2014275</strain>
    </source>
</reference>
<evidence type="ECO:0000256" key="5">
    <source>
        <dbReference type="ARBA" id="ARBA00023004"/>
    </source>
</evidence>
<dbReference type="InterPro" id="IPR012337">
    <property type="entry name" value="RNaseH-like_sf"/>
</dbReference>
<evidence type="ECO:0000256" key="2">
    <source>
        <dbReference type="ARBA" id="ARBA00022723"/>
    </source>
</evidence>
<evidence type="ECO:0000256" key="3">
    <source>
        <dbReference type="ARBA" id="ARBA00022763"/>
    </source>
</evidence>
<dbReference type="InterPro" id="IPR005122">
    <property type="entry name" value="Uracil-DNA_glycosylase-like"/>
</dbReference>
<keyword evidence="3" id="KW-0227">DNA damage</keyword>
<dbReference type="SUPFAM" id="SSF56672">
    <property type="entry name" value="DNA/RNA polymerases"/>
    <property type="match status" value="1"/>
</dbReference>
<keyword evidence="6" id="KW-0411">Iron-sulfur</keyword>
<dbReference type="SUPFAM" id="SSF53098">
    <property type="entry name" value="Ribonuclease H-like"/>
    <property type="match status" value="1"/>
</dbReference>
<evidence type="ECO:0000256" key="6">
    <source>
        <dbReference type="ARBA" id="ARBA00023014"/>
    </source>
</evidence>
<dbReference type="Gene3D" id="3.30.420.10">
    <property type="entry name" value="Ribonuclease H-like superfamily/Ribonuclease H"/>
    <property type="match status" value="1"/>
</dbReference>
<evidence type="ECO:0000256" key="1">
    <source>
        <dbReference type="ARBA" id="ARBA00022485"/>
    </source>
</evidence>
<comment type="caution">
    <text evidence="9">The sequence shown here is derived from an EMBL/GenBank/DDBJ whole genome shotgun (WGS) entry which is preliminary data.</text>
</comment>
<keyword evidence="1" id="KW-0004">4Fe-4S</keyword>
<accession>A0ABT3GG91</accession>
<dbReference type="Proteomes" id="UP001320876">
    <property type="component" value="Unassembled WGS sequence"/>
</dbReference>
<organism evidence="9 10">
    <name type="scientific">Luteolibacter arcticus</name>
    <dbReference type="NCBI Taxonomy" id="1581411"/>
    <lineage>
        <taxon>Bacteria</taxon>
        <taxon>Pseudomonadati</taxon>
        <taxon>Verrucomicrobiota</taxon>
        <taxon>Verrucomicrobiia</taxon>
        <taxon>Verrucomicrobiales</taxon>
        <taxon>Verrucomicrobiaceae</taxon>
        <taxon>Luteolibacter</taxon>
    </lineage>
</organism>
<sequence length="762" mass="87727">MNDLPTEIMFIATSVQEEEASEGYQSMYGMKFKQDAEYLRGPIGDMFKDVCGRAGIDIRKCYYTSVVKWLLPRAMRSKPATKVLKWGMPILLDEIKRAKPKIVVCLGKPAFDQLSDTKIGFDDATGGWFWSTKANAHIYVMRSPTELLMKPELYEGFRVDLVAVKRKLDILNEVADIEDLPVRIQIMRSSDDLRDWVAQMIEEEHSLFSVDGEWHGNTHVDGNLRSLQLAWTDSDAIYIRFRDEQNCWAFEFGDEENDLIEEEAMRFMDAEHGVLENFMSHPDWPLMMKRAQYAAVGRILQPLLNRQNVKYVGHHYVADALWMQHWLGLDVLHKCYMDTEFAQQTIDEASELKLERGISMKYTTLGRYDIELILWKKANKKLCEDGYGYIPDNILIPYACRDVLAVFRAVPMIRKQMNFQKLEHYYDTIFGPFVTDVFYTFSEVGLPMDIPLMDELRELFNFAKRELDREFRQKVFKDAKQRLMAKLIEALGVMKVAQAMAITKDVVALIADGHHEQAWTCLKAEIPIDQVVKFRAVLDHLIISPDFNIRSAPDMRRWLFDVSGMTPIKSTNQKSKGMPSMDWAKVLEMKPEQQRAYTPACDKQTLQILAEKLPLVDELLDLNVVGNLCKAFLKEAEVYWDEDLGEEVEEEAGLHKWLASNGRIHGQTSTTETGRPRGWRPNSLNWPSYVNKRIGKAMARIIVASVEARKIDMPNEERIAKGLPLPLPDSLMLYRTRGFFPAPGSSPIFQNAAPSLYPARLR</sequence>
<evidence type="ECO:0000256" key="4">
    <source>
        <dbReference type="ARBA" id="ARBA00022801"/>
    </source>
</evidence>
<dbReference type="Pfam" id="PF03167">
    <property type="entry name" value="UDG"/>
    <property type="match status" value="1"/>
</dbReference>
<evidence type="ECO:0000256" key="7">
    <source>
        <dbReference type="ARBA" id="ARBA00023204"/>
    </source>
</evidence>
<keyword evidence="2" id="KW-0479">Metal-binding</keyword>
<keyword evidence="4" id="KW-0378">Hydrolase</keyword>
<dbReference type="RefSeq" id="WP_264486737.1">
    <property type="nucleotide sequence ID" value="NZ_JAPDDT010000003.1"/>
</dbReference>
<proteinExistence type="predicted"/>
<evidence type="ECO:0000313" key="9">
    <source>
        <dbReference type="EMBL" id="MCW1922628.1"/>
    </source>
</evidence>
<keyword evidence="10" id="KW-1185">Reference proteome</keyword>
<evidence type="ECO:0000313" key="10">
    <source>
        <dbReference type="Proteomes" id="UP001320876"/>
    </source>
</evidence>
<evidence type="ECO:0000259" key="8">
    <source>
        <dbReference type="Pfam" id="PF03167"/>
    </source>
</evidence>
<dbReference type="InterPro" id="IPR043502">
    <property type="entry name" value="DNA/RNA_pol_sf"/>
</dbReference>
<keyword evidence="5" id="KW-0408">Iron</keyword>
<dbReference type="EMBL" id="JAPDDT010000003">
    <property type="protein sequence ID" value="MCW1922628.1"/>
    <property type="molecule type" value="Genomic_DNA"/>
</dbReference>
<dbReference type="PANTHER" id="PTHR33693:SF1">
    <property type="entry name" value="TYPE-4 URACIL-DNA GLYCOSYLASE"/>
    <property type="match status" value="1"/>
</dbReference>
<dbReference type="InterPro" id="IPR036397">
    <property type="entry name" value="RNaseH_sf"/>
</dbReference>